<dbReference type="GO" id="GO:0030247">
    <property type="term" value="F:polysaccharide binding"/>
    <property type="evidence" value="ECO:0007669"/>
    <property type="project" value="InterPro"/>
</dbReference>
<feature type="signal peptide" evidence="12">
    <location>
        <begin position="1"/>
        <end position="17"/>
    </location>
</feature>
<keyword evidence="8" id="KW-1015">Disulfide bond</keyword>
<reference evidence="14" key="1">
    <citation type="journal article" date="2013" name="Nat. Commun.">
        <title>Whole-genome sequencing of Oryza brachyantha reveals mechanisms underlying Oryza genome evolution.</title>
        <authorList>
            <person name="Chen J."/>
            <person name="Huang Q."/>
            <person name="Gao D."/>
            <person name="Wang J."/>
            <person name="Lang Y."/>
            <person name="Liu T."/>
            <person name="Li B."/>
            <person name="Bai Z."/>
            <person name="Luis Goicoechea J."/>
            <person name="Liang C."/>
            <person name="Chen C."/>
            <person name="Zhang W."/>
            <person name="Sun S."/>
            <person name="Liao Y."/>
            <person name="Zhang X."/>
            <person name="Yang L."/>
            <person name="Song C."/>
            <person name="Wang M."/>
            <person name="Shi J."/>
            <person name="Liu G."/>
            <person name="Liu J."/>
            <person name="Zhou H."/>
            <person name="Zhou W."/>
            <person name="Yu Q."/>
            <person name="An N."/>
            <person name="Chen Y."/>
            <person name="Cai Q."/>
            <person name="Wang B."/>
            <person name="Liu B."/>
            <person name="Min J."/>
            <person name="Huang Y."/>
            <person name="Wu H."/>
            <person name="Li Z."/>
            <person name="Zhang Y."/>
            <person name="Yin Y."/>
            <person name="Song W."/>
            <person name="Jiang J."/>
            <person name="Jackson S.A."/>
            <person name="Wing R.A."/>
            <person name="Wang J."/>
            <person name="Chen M."/>
        </authorList>
    </citation>
    <scope>NUCLEOTIDE SEQUENCE [LARGE SCALE GENOMIC DNA]</scope>
    <source>
        <strain evidence="14">cv. IRGC 101232</strain>
    </source>
</reference>
<dbReference type="Gene3D" id="1.10.510.10">
    <property type="entry name" value="Transferase(Phosphotransferase) domain 1"/>
    <property type="match status" value="1"/>
</dbReference>
<dbReference type="GeneID" id="102700943"/>
<keyword evidence="11" id="KW-0812">Transmembrane</keyword>
<dbReference type="AlphaFoldDB" id="J3NAB6"/>
<evidence type="ECO:0000259" key="13">
    <source>
        <dbReference type="PROSITE" id="PS50011"/>
    </source>
</evidence>
<dbReference type="PANTHER" id="PTHR27005:SF162">
    <property type="entry name" value="OS11G0691500 PROTEIN"/>
    <property type="match status" value="1"/>
</dbReference>
<keyword evidence="3" id="KW-0808">Transferase</keyword>
<dbReference type="SMART" id="SM00179">
    <property type="entry name" value="EGF_CA"/>
    <property type="match status" value="1"/>
</dbReference>
<dbReference type="PROSITE" id="PS00107">
    <property type="entry name" value="PROTEIN_KINASE_ATP"/>
    <property type="match status" value="1"/>
</dbReference>
<dbReference type="HOGENOM" id="CLU_000288_43_5_1"/>
<dbReference type="GO" id="GO:0004674">
    <property type="term" value="F:protein serine/threonine kinase activity"/>
    <property type="evidence" value="ECO:0007669"/>
    <property type="project" value="UniProtKB-KW"/>
</dbReference>
<dbReference type="SMART" id="SM00220">
    <property type="entry name" value="S_TKc"/>
    <property type="match status" value="1"/>
</dbReference>
<dbReference type="Gene3D" id="3.30.200.20">
    <property type="entry name" value="Phosphorylase Kinase, domain 1"/>
    <property type="match status" value="2"/>
</dbReference>
<dbReference type="InterPro" id="IPR025287">
    <property type="entry name" value="WAK_GUB"/>
</dbReference>
<dbReference type="PANTHER" id="PTHR27005">
    <property type="entry name" value="WALL-ASSOCIATED RECEPTOR KINASE-LIKE 21"/>
    <property type="match status" value="1"/>
</dbReference>
<evidence type="ECO:0000256" key="2">
    <source>
        <dbReference type="ARBA" id="ARBA00022527"/>
    </source>
</evidence>
<proteinExistence type="predicted"/>
<dbReference type="InterPro" id="IPR008271">
    <property type="entry name" value="Ser/Thr_kinase_AS"/>
</dbReference>
<dbReference type="GO" id="GO:0007166">
    <property type="term" value="P:cell surface receptor signaling pathway"/>
    <property type="evidence" value="ECO:0007669"/>
    <property type="project" value="InterPro"/>
</dbReference>
<gene>
    <name evidence="14" type="primary">LOC102700943</name>
</gene>
<name>J3NAB6_ORYBR</name>
<dbReference type="Proteomes" id="UP000006038">
    <property type="component" value="Chromosome 11"/>
</dbReference>
<dbReference type="OrthoDB" id="10060424at2759"/>
<keyword evidence="15" id="KW-1185">Reference proteome</keyword>
<dbReference type="Gramene" id="OB11G27520.1">
    <property type="protein sequence ID" value="OB11G27520.1"/>
    <property type="gene ID" value="OB11G27520"/>
</dbReference>
<dbReference type="Pfam" id="PF07714">
    <property type="entry name" value="PK_Tyr_Ser-Thr"/>
    <property type="match status" value="1"/>
</dbReference>
<accession>J3NAB6</accession>
<keyword evidence="9" id="KW-0325">Glycoprotein</keyword>
<dbReference type="Pfam" id="PF13947">
    <property type="entry name" value="GUB_WAK_bind"/>
    <property type="match status" value="1"/>
</dbReference>
<dbReference type="GO" id="GO:0005524">
    <property type="term" value="F:ATP binding"/>
    <property type="evidence" value="ECO:0007669"/>
    <property type="project" value="UniProtKB-UniRule"/>
</dbReference>
<dbReference type="InterPro" id="IPR001245">
    <property type="entry name" value="Ser-Thr/Tyr_kinase_cat_dom"/>
</dbReference>
<dbReference type="InterPro" id="IPR011009">
    <property type="entry name" value="Kinase-like_dom_sf"/>
</dbReference>
<dbReference type="eggNOG" id="ENOG502QQPF">
    <property type="taxonomic scope" value="Eukaryota"/>
</dbReference>
<evidence type="ECO:0000256" key="6">
    <source>
        <dbReference type="ARBA" id="ARBA00022777"/>
    </source>
</evidence>
<dbReference type="InterPro" id="IPR000719">
    <property type="entry name" value="Prot_kinase_dom"/>
</dbReference>
<keyword evidence="6" id="KW-0418">Kinase</keyword>
<evidence type="ECO:0000256" key="10">
    <source>
        <dbReference type="PROSITE-ProRule" id="PRU10141"/>
    </source>
</evidence>
<keyword evidence="11" id="KW-1133">Transmembrane helix</keyword>
<dbReference type="EnsemblPlants" id="OB11G27520.1">
    <property type="protein sequence ID" value="OB11G27520.1"/>
    <property type="gene ID" value="OB11G27520"/>
</dbReference>
<keyword evidence="2" id="KW-0723">Serine/threonine-protein kinase</keyword>
<evidence type="ECO:0000256" key="5">
    <source>
        <dbReference type="ARBA" id="ARBA00022741"/>
    </source>
</evidence>
<feature type="domain" description="Protein kinase" evidence="13">
    <location>
        <begin position="424"/>
        <end position="716"/>
    </location>
</feature>
<keyword evidence="11" id="KW-0472">Membrane</keyword>
<feature type="transmembrane region" description="Helical" evidence="11">
    <location>
        <begin position="369"/>
        <end position="392"/>
    </location>
</feature>
<protein>
    <recommendedName>
        <fullName evidence="13">Protein kinase domain-containing protein</fullName>
    </recommendedName>
</protein>
<comment type="subcellular location">
    <subcellularLocation>
        <location evidence="1">Membrane</location>
        <topology evidence="1">Single-pass type I membrane protein</topology>
    </subcellularLocation>
</comment>
<evidence type="ECO:0000313" key="14">
    <source>
        <dbReference type="EnsemblPlants" id="OB11G27520.1"/>
    </source>
</evidence>
<dbReference type="PROSITE" id="PS50011">
    <property type="entry name" value="PROTEIN_KINASE_DOM"/>
    <property type="match status" value="1"/>
</dbReference>
<dbReference type="InterPro" id="IPR045274">
    <property type="entry name" value="WAK-like"/>
</dbReference>
<feature type="binding site" evidence="10">
    <location>
        <position position="451"/>
    </location>
    <ligand>
        <name>ATP</name>
        <dbReference type="ChEBI" id="CHEBI:30616"/>
    </ligand>
</feature>
<dbReference type="GO" id="GO:0005509">
    <property type="term" value="F:calcium ion binding"/>
    <property type="evidence" value="ECO:0007669"/>
    <property type="project" value="InterPro"/>
</dbReference>
<dbReference type="InterPro" id="IPR017441">
    <property type="entry name" value="Protein_kinase_ATP_BS"/>
</dbReference>
<keyword evidence="4 12" id="KW-0732">Signal</keyword>
<sequence length="725" mass="80208">MQRVLWLLLVAALPAVAIFSPVVAAAAAAPTTQQLRRPGCPSKCGDVDIPYPFGIGDGCAWPGFTVDCNQSFSPPRPYYSNIEIIDISLDTGEMLIYTPVVYDCYNSSNTTDSSLTLQLNITGSSFLVAPKRNEFTAIGCDTVAWLGGRDDGSYSTGCITTCVSLDGAADDGEPCTGLGCCQVPSIPPNLTTIVLDWSTSPINRAWRFNPCSYGFVAVKGWYHFSRQDFRRAGSNIFVNRSGESSVPTVLDWAIRNNGSCSPLTRVSPACVSANSYCTNTTNGEGYLCNCTMGYAGNPYVAGEGGCTNINECELRRADPTKYKKLYPCSSYSRCHDTVGGYDCKCRFPFIRGDGKIDGKGCRSIFPAPVVAVVATFLAVIFLLGLVLLYNILKRRQHYVNNGGQFLKGMEIIEFKEKILNKITENKKTILGEGSFGKVYKGIHDHQLVAVKYCKAKRKMRMLSKVMMRSKSQNMLKKGFFWPSQDSSKEPSQEIVDELRVQSQLRHENVVRLIGCCIETEEPTLVLEYLPKGSLEKLLHGSERQTLSLLQRLDIAIGSAEALSYMHSYPSHGIIHGDVKPANILLDENLIPKVSDFGSSEVTLKHKHACADMNYIDPVSMQTGKTTMKSDVYSFGLVLLELITRKRARYGETSLLVEFVNQYKDSNAWRKMYDQDLSVDCTECLDSMAAITVRCLEVPNVDKRPTMAEVVKELKQLRDQATTRMS</sequence>
<evidence type="ECO:0000256" key="3">
    <source>
        <dbReference type="ARBA" id="ARBA00022679"/>
    </source>
</evidence>
<organism evidence="14">
    <name type="scientific">Oryza brachyantha</name>
    <name type="common">malo sina</name>
    <dbReference type="NCBI Taxonomy" id="4533"/>
    <lineage>
        <taxon>Eukaryota</taxon>
        <taxon>Viridiplantae</taxon>
        <taxon>Streptophyta</taxon>
        <taxon>Embryophyta</taxon>
        <taxon>Tracheophyta</taxon>
        <taxon>Spermatophyta</taxon>
        <taxon>Magnoliopsida</taxon>
        <taxon>Liliopsida</taxon>
        <taxon>Poales</taxon>
        <taxon>Poaceae</taxon>
        <taxon>BOP clade</taxon>
        <taxon>Oryzoideae</taxon>
        <taxon>Oryzeae</taxon>
        <taxon>Oryzinae</taxon>
        <taxon>Oryza</taxon>
    </lineage>
</organism>
<dbReference type="Gene3D" id="2.10.25.10">
    <property type="entry name" value="Laminin"/>
    <property type="match status" value="1"/>
</dbReference>
<evidence type="ECO:0000256" key="4">
    <source>
        <dbReference type="ARBA" id="ARBA00022729"/>
    </source>
</evidence>
<dbReference type="GO" id="GO:0005886">
    <property type="term" value="C:plasma membrane"/>
    <property type="evidence" value="ECO:0007669"/>
    <property type="project" value="TreeGrafter"/>
</dbReference>
<evidence type="ECO:0000256" key="11">
    <source>
        <dbReference type="SAM" id="Phobius"/>
    </source>
</evidence>
<keyword evidence="5 10" id="KW-0547">Nucleotide-binding</keyword>
<dbReference type="CDD" id="cd00054">
    <property type="entry name" value="EGF_CA"/>
    <property type="match status" value="1"/>
</dbReference>
<dbReference type="KEGG" id="obr:102700943"/>
<dbReference type="PROSITE" id="PS00108">
    <property type="entry name" value="PROTEIN_KINASE_ST"/>
    <property type="match status" value="1"/>
</dbReference>
<evidence type="ECO:0000256" key="1">
    <source>
        <dbReference type="ARBA" id="ARBA00004479"/>
    </source>
</evidence>
<dbReference type="FunFam" id="1.10.510.10:FF:001302">
    <property type="entry name" value="Protein kinase domain containing protein"/>
    <property type="match status" value="1"/>
</dbReference>
<evidence type="ECO:0000256" key="7">
    <source>
        <dbReference type="ARBA" id="ARBA00022840"/>
    </source>
</evidence>
<evidence type="ECO:0000256" key="8">
    <source>
        <dbReference type="ARBA" id="ARBA00023157"/>
    </source>
</evidence>
<evidence type="ECO:0000256" key="12">
    <source>
        <dbReference type="SAM" id="SignalP"/>
    </source>
</evidence>
<keyword evidence="7 10" id="KW-0067">ATP-binding</keyword>
<evidence type="ECO:0000313" key="15">
    <source>
        <dbReference type="Proteomes" id="UP000006038"/>
    </source>
</evidence>
<evidence type="ECO:0000256" key="9">
    <source>
        <dbReference type="ARBA" id="ARBA00023180"/>
    </source>
</evidence>
<dbReference type="SUPFAM" id="SSF56112">
    <property type="entry name" value="Protein kinase-like (PK-like)"/>
    <property type="match status" value="1"/>
</dbReference>
<reference evidence="14" key="2">
    <citation type="submission" date="2013-04" db="UniProtKB">
        <authorList>
            <consortium name="EnsemblPlants"/>
        </authorList>
    </citation>
    <scope>IDENTIFICATION</scope>
</reference>
<dbReference type="InterPro" id="IPR001881">
    <property type="entry name" value="EGF-like_Ca-bd_dom"/>
</dbReference>
<feature type="chain" id="PRO_5003775720" description="Protein kinase domain-containing protein" evidence="12">
    <location>
        <begin position="18"/>
        <end position="725"/>
    </location>
</feature>
<dbReference type="OMA" id="DECAWGS"/>